<organism evidence="2 3">
    <name type="scientific">Rhodococcus oryzae</name>
    <dbReference type="NCBI Taxonomy" id="2571143"/>
    <lineage>
        <taxon>Bacteria</taxon>
        <taxon>Bacillati</taxon>
        <taxon>Actinomycetota</taxon>
        <taxon>Actinomycetes</taxon>
        <taxon>Mycobacteriales</taxon>
        <taxon>Nocardiaceae</taxon>
        <taxon>Rhodococcus</taxon>
    </lineage>
</organism>
<sequence length="244" mass="26875">MRPDLEQLRSLLDASPGLAKRPAGPASRERIETAQTRLGPLPPSYRWWLGEYGTGWIGGAPIATAAPAEADEAIMAAWRSRGTRLCFHSEEDGDEHHFALDRRGSDGEWPVVRRDRFDGAEYPVTENFAGFLAVQDALARGLRDGPNPTIAALWRSTPGVLRDDGVLLYGPHQIQERNETFEVRGYAPDWMLVGDDSGGRGLFMRHRGRDRRSVYLLDLGAIGGNLAVDGELLTEDLLGWLATG</sequence>
<dbReference type="SUPFAM" id="SSF160631">
    <property type="entry name" value="SMI1/KNR4-like"/>
    <property type="match status" value="1"/>
</dbReference>
<proteinExistence type="predicted"/>
<dbReference type="Pfam" id="PF14568">
    <property type="entry name" value="SUKH_6"/>
    <property type="match status" value="1"/>
</dbReference>
<dbReference type="RefSeq" id="WP_136911124.1">
    <property type="nucleotide sequence ID" value="NZ_SUMD01000009.1"/>
</dbReference>
<dbReference type="Proteomes" id="UP000305109">
    <property type="component" value="Unassembled WGS sequence"/>
</dbReference>
<dbReference type="SMART" id="SM00860">
    <property type="entry name" value="SMI1_KNR4"/>
    <property type="match status" value="1"/>
</dbReference>
<name>A0ABY2RGI8_9NOCA</name>
<gene>
    <name evidence="2" type="ORF">FCG67_18295</name>
</gene>
<dbReference type="EMBL" id="SUMD01000009">
    <property type="protein sequence ID" value="TJZ75974.1"/>
    <property type="molecule type" value="Genomic_DNA"/>
</dbReference>
<evidence type="ECO:0000259" key="1">
    <source>
        <dbReference type="SMART" id="SM00860"/>
    </source>
</evidence>
<accession>A0ABY2RGI8</accession>
<dbReference type="Gene3D" id="3.40.1580.10">
    <property type="entry name" value="SMI1/KNR4-like"/>
    <property type="match status" value="2"/>
</dbReference>
<evidence type="ECO:0000313" key="2">
    <source>
        <dbReference type="EMBL" id="TJZ75974.1"/>
    </source>
</evidence>
<evidence type="ECO:0000313" key="3">
    <source>
        <dbReference type="Proteomes" id="UP000305109"/>
    </source>
</evidence>
<dbReference type="InterPro" id="IPR037883">
    <property type="entry name" value="Knr4/Smi1-like_sf"/>
</dbReference>
<reference evidence="2 3" key="1">
    <citation type="submission" date="2019-04" db="EMBL/GenBank/DDBJ databases">
        <title>Rhodococcus oryzae sp. nov., a novel actinomycete isolated from rhizosphere soil of rice (Oryza sativa L.).</title>
        <authorList>
            <person name="Li C."/>
        </authorList>
    </citation>
    <scope>NUCLEOTIDE SEQUENCE [LARGE SCALE GENOMIC DNA]</scope>
    <source>
        <strain evidence="2 3">NEAU-CX67</strain>
    </source>
</reference>
<comment type="caution">
    <text evidence="2">The sequence shown here is derived from an EMBL/GenBank/DDBJ whole genome shotgun (WGS) entry which is preliminary data.</text>
</comment>
<protein>
    <submittedName>
        <fullName evidence="2">SMI1/KNR4 family protein</fullName>
    </submittedName>
</protein>
<keyword evidence="3" id="KW-1185">Reference proteome</keyword>
<feature type="domain" description="Knr4/Smi1-like" evidence="1">
    <location>
        <begin position="25"/>
        <end position="243"/>
    </location>
</feature>
<dbReference type="InterPro" id="IPR018958">
    <property type="entry name" value="Knr4/Smi1-like_dom"/>
</dbReference>